<evidence type="ECO:0000313" key="2">
    <source>
        <dbReference type="EMBL" id="KAJ8958833.1"/>
    </source>
</evidence>
<sequence length="177" mass="19911">MANTGRFIDRSPLKHAAGKSTGVPEQTVSSSMKDNVEDDFIDTLEHEAQIGTEDVSVPPERVTRYKRSIICQNKLEGMRSRWRERCGTTRWGLSTIERAMITINQSTSTRGPISLTGSSSPGQGWTRMARHKKEPVKYTKKEPVKYTKEEPVMNASKIQAGYLDKVKSKLREAPTLI</sequence>
<evidence type="ECO:0000256" key="1">
    <source>
        <dbReference type="SAM" id="MobiDB-lite"/>
    </source>
</evidence>
<dbReference type="AlphaFoldDB" id="A0AAV8Z3Z2"/>
<proteinExistence type="predicted"/>
<organism evidence="2 3">
    <name type="scientific">Aromia moschata</name>
    <dbReference type="NCBI Taxonomy" id="1265417"/>
    <lineage>
        <taxon>Eukaryota</taxon>
        <taxon>Metazoa</taxon>
        <taxon>Ecdysozoa</taxon>
        <taxon>Arthropoda</taxon>
        <taxon>Hexapoda</taxon>
        <taxon>Insecta</taxon>
        <taxon>Pterygota</taxon>
        <taxon>Neoptera</taxon>
        <taxon>Endopterygota</taxon>
        <taxon>Coleoptera</taxon>
        <taxon>Polyphaga</taxon>
        <taxon>Cucujiformia</taxon>
        <taxon>Chrysomeloidea</taxon>
        <taxon>Cerambycidae</taxon>
        <taxon>Cerambycinae</taxon>
        <taxon>Callichromatini</taxon>
        <taxon>Aromia</taxon>
    </lineage>
</organism>
<feature type="region of interest" description="Disordered" evidence="1">
    <location>
        <begin position="1"/>
        <end position="33"/>
    </location>
</feature>
<feature type="compositionally biased region" description="Polar residues" evidence="1">
    <location>
        <begin position="23"/>
        <end position="33"/>
    </location>
</feature>
<dbReference type="EMBL" id="JAPWTK010000015">
    <property type="protein sequence ID" value="KAJ8958833.1"/>
    <property type="molecule type" value="Genomic_DNA"/>
</dbReference>
<keyword evidence="3" id="KW-1185">Reference proteome</keyword>
<reference evidence="2" key="1">
    <citation type="journal article" date="2023" name="Insect Mol. Biol.">
        <title>Genome sequencing provides insights into the evolution of gene families encoding plant cell wall-degrading enzymes in longhorned beetles.</title>
        <authorList>
            <person name="Shin N.R."/>
            <person name="Okamura Y."/>
            <person name="Kirsch R."/>
            <person name="Pauchet Y."/>
        </authorList>
    </citation>
    <scope>NUCLEOTIDE SEQUENCE</scope>
    <source>
        <strain evidence="2">AMC_N1</strain>
    </source>
</reference>
<gene>
    <name evidence="2" type="ORF">NQ318_019595</name>
</gene>
<dbReference type="Proteomes" id="UP001162162">
    <property type="component" value="Unassembled WGS sequence"/>
</dbReference>
<name>A0AAV8Z3Z2_9CUCU</name>
<evidence type="ECO:0000313" key="3">
    <source>
        <dbReference type="Proteomes" id="UP001162162"/>
    </source>
</evidence>
<protein>
    <submittedName>
        <fullName evidence="2">Uncharacterized protein</fullName>
    </submittedName>
</protein>
<feature type="region of interest" description="Disordered" evidence="1">
    <location>
        <begin position="108"/>
        <end position="138"/>
    </location>
</feature>
<comment type="caution">
    <text evidence="2">The sequence shown here is derived from an EMBL/GenBank/DDBJ whole genome shotgun (WGS) entry which is preliminary data.</text>
</comment>
<accession>A0AAV8Z3Z2</accession>
<feature type="compositionally biased region" description="Polar residues" evidence="1">
    <location>
        <begin position="108"/>
        <end position="123"/>
    </location>
</feature>